<accession>A0A8J5TLM1</accession>
<gene>
    <name evidence="1" type="ORF">Hamer_G018065</name>
</gene>
<evidence type="ECO:0000313" key="2">
    <source>
        <dbReference type="Proteomes" id="UP000747542"/>
    </source>
</evidence>
<dbReference type="EMBL" id="JAHLQT010007025">
    <property type="protein sequence ID" value="KAG7174752.1"/>
    <property type="molecule type" value="Genomic_DNA"/>
</dbReference>
<keyword evidence="2" id="KW-1185">Reference proteome</keyword>
<proteinExistence type="predicted"/>
<feature type="non-terminal residue" evidence="1">
    <location>
        <position position="1"/>
    </location>
</feature>
<comment type="caution">
    <text evidence="1">The sequence shown here is derived from an EMBL/GenBank/DDBJ whole genome shotgun (WGS) entry which is preliminary data.</text>
</comment>
<evidence type="ECO:0000313" key="1">
    <source>
        <dbReference type="EMBL" id="KAG7174752.1"/>
    </source>
</evidence>
<reference evidence="1" key="1">
    <citation type="journal article" date="2021" name="Sci. Adv.">
        <title>The American lobster genome reveals insights on longevity, neural, and immune adaptations.</title>
        <authorList>
            <person name="Polinski J.M."/>
            <person name="Zimin A.V."/>
            <person name="Clark K.F."/>
            <person name="Kohn A.B."/>
            <person name="Sadowski N."/>
            <person name="Timp W."/>
            <person name="Ptitsyn A."/>
            <person name="Khanna P."/>
            <person name="Romanova D.Y."/>
            <person name="Williams P."/>
            <person name="Greenwood S.J."/>
            <person name="Moroz L.L."/>
            <person name="Walt D.R."/>
            <person name="Bodnar A.G."/>
        </authorList>
    </citation>
    <scope>NUCLEOTIDE SEQUENCE</scope>
    <source>
        <strain evidence="1">GMGI-L3</strain>
    </source>
</reference>
<name>A0A8J5TLM1_HOMAM</name>
<dbReference type="AlphaFoldDB" id="A0A8J5TLM1"/>
<protein>
    <submittedName>
        <fullName evidence="1">Uncharacterized protein</fullName>
    </submittedName>
</protein>
<feature type="non-terminal residue" evidence="1">
    <location>
        <position position="760"/>
    </location>
</feature>
<sequence length="760" mass="84896">EPLLLHWDGKLLPDVQNTTASRIAIVVTFNGQEKLLGVPKKERETGEAQAEACLEAIKSWNVEKLVKGLVFDTTASNTGLHRGACVRIEDELEQELVWIACRHHVLEIMLSDVFSLICGSTGSPETILFKRFKKQWRSISLNDFIPAPESIFWHEAPMAVRAPFNDLQLMKVLKEYPHEKVAHAAQAAISRHLWYLSEHLIGLSLFDDRIDTETKKNMVQNFQCPKKQDFSRRIVLSDETPISNVASFVTERTLDIFDVLTLDGKERAQLFLKPFRMFRCAIINTASKVRLALSDQMCVVQADVTTTHFSYELSSVGCPKRFSLTVHSCLPRSWHNCQRERRFPIMIIVTLLHSLTIHVDCVCISIVLHTVLCPVLILLSCVLHAFLRAGDSWHRPPVMVIRCTVQLVWWSGVPSTWYGSPGAPSTWYGGPVHHPPGMVVWCSVHLVWWSGAPSTWYGGPVYHPPGMVVRCTIHLRSGVGSTWYGDPVYRPPGMVVRCTIQLVWWSGVSSTWYSGPVYHPPGMVVRCTNHLIWWSGVPSTWYGGPVHHPPGMVVRCTVHLVWWSGVPSTWYGSPVYRPLGLVVRLCRPPGMVVRCTVHLSVYRSTGKVVWCTIHGTVVGVPSTWYGGPVYRPPGMVVGAPSTWCSSPVYRSTGGSCTIHLVWWFGVPSRDGGLVYRPPGMVVGVPSNWYGDPVYRPPGMVVGAPSTWYGGSVYRLPGMVVRCTVLYVVSVPSTWVGGRGTVTWYGGGVHPPGMVIRCTVH</sequence>
<dbReference type="Proteomes" id="UP000747542">
    <property type="component" value="Unassembled WGS sequence"/>
</dbReference>
<organism evidence="1 2">
    <name type="scientific">Homarus americanus</name>
    <name type="common">American lobster</name>
    <dbReference type="NCBI Taxonomy" id="6706"/>
    <lineage>
        <taxon>Eukaryota</taxon>
        <taxon>Metazoa</taxon>
        <taxon>Ecdysozoa</taxon>
        <taxon>Arthropoda</taxon>
        <taxon>Crustacea</taxon>
        <taxon>Multicrustacea</taxon>
        <taxon>Malacostraca</taxon>
        <taxon>Eumalacostraca</taxon>
        <taxon>Eucarida</taxon>
        <taxon>Decapoda</taxon>
        <taxon>Pleocyemata</taxon>
        <taxon>Astacidea</taxon>
        <taxon>Nephropoidea</taxon>
        <taxon>Nephropidae</taxon>
        <taxon>Homarus</taxon>
    </lineage>
</organism>